<evidence type="ECO:0000256" key="3">
    <source>
        <dbReference type="ARBA" id="ARBA00022525"/>
    </source>
</evidence>
<dbReference type="AlphaFoldDB" id="A0A6J1QQ73"/>
<sequence>MRALACLVFIALAYAIQGAPSPYIIGGKDAPIGKFPYQVSLRYYRVHKCGGSILNNYNILTAASCVAGLENRVNNLKVHVGTNFLNITGAAYDVASVSIHVNHLTGNDIALVHLKTPLKYSTLVQPINLMTSDENLDGKSCTLSGWGKKNDGEISNNLQEIELRVYPQEKCQRLIWAVKNTQLCTLTSEGEGACDGDTGSPLVANGVQIGIVSYFLPCAMGYPDVYTRISSYITWINGHLRN</sequence>
<reference evidence="13" key="1">
    <citation type="submission" date="2025-08" db="UniProtKB">
        <authorList>
            <consortium name="RefSeq"/>
        </authorList>
    </citation>
    <scope>IDENTIFICATION</scope>
    <source>
        <tissue evidence="13">Whole body</tissue>
    </source>
</reference>
<accession>A0A6J1QQ73</accession>
<protein>
    <submittedName>
        <fullName evidence="13">Chymotrypsin-1-like isoform X1</fullName>
    </submittedName>
</protein>
<evidence type="ECO:0000313" key="13">
    <source>
        <dbReference type="RefSeq" id="XP_024884642.1"/>
    </source>
</evidence>
<evidence type="ECO:0000256" key="1">
    <source>
        <dbReference type="ARBA" id="ARBA00004613"/>
    </source>
</evidence>
<dbReference type="Gene3D" id="2.40.10.10">
    <property type="entry name" value="Trypsin-like serine proteases"/>
    <property type="match status" value="2"/>
</dbReference>
<feature type="chain" id="PRO_5026856067" evidence="10">
    <location>
        <begin position="19"/>
        <end position="242"/>
    </location>
</feature>
<evidence type="ECO:0000256" key="10">
    <source>
        <dbReference type="SAM" id="SignalP"/>
    </source>
</evidence>
<keyword evidence="9" id="KW-1015">Disulfide bond</keyword>
<keyword evidence="7" id="KW-0720">Serine protease</keyword>
<keyword evidence="5 10" id="KW-0732">Signal</keyword>
<dbReference type="SMART" id="SM00020">
    <property type="entry name" value="Tryp_SPc"/>
    <property type="match status" value="1"/>
</dbReference>
<keyword evidence="12" id="KW-1185">Reference proteome</keyword>
<dbReference type="InterPro" id="IPR050430">
    <property type="entry name" value="Peptidase_S1"/>
</dbReference>
<evidence type="ECO:0000256" key="7">
    <source>
        <dbReference type="ARBA" id="ARBA00022825"/>
    </source>
</evidence>
<dbReference type="Proteomes" id="UP000504618">
    <property type="component" value="Unplaced"/>
</dbReference>
<dbReference type="GO" id="GO:0006508">
    <property type="term" value="P:proteolysis"/>
    <property type="evidence" value="ECO:0007669"/>
    <property type="project" value="UniProtKB-KW"/>
</dbReference>
<evidence type="ECO:0000256" key="6">
    <source>
        <dbReference type="ARBA" id="ARBA00022801"/>
    </source>
</evidence>
<evidence type="ECO:0000313" key="12">
    <source>
        <dbReference type="Proteomes" id="UP000504618"/>
    </source>
</evidence>
<comment type="subcellular location">
    <subcellularLocation>
        <location evidence="1">Secreted</location>
    </subcellularLocation>
</comment>
<keyword evidence="3" id="KW-0964">Secreted</keyword>
<evidence type="ECO:0000256" key="2">
    <source>
        <dbReference type="ARBA" id="ARBA00007664"/>
    </source>
</evidence>
<dbReference type="SUPFAM" id="SSF50494">
    <property type="entry name" value="Trypsin-like serine proteases"/>
    <property type="match status" value="1"/>
</dbReference>
<dbReference type="GO" id="GO:0005576">
    <property type="term" value="C:extracellular region"/>
    <property type="evidence" value="ECO:0007669"/>
    <property type="project" value="UniProtKB-SubCell"/>
</dbReference>
<dbReference type="FunFam" id="2.40.10.10:FF:000146">
    <property type="entry name" value="Serine protease 53"/>
    <property type="match status" value="1"/>
</dbReference>
<evidence type="ECO:0000256" key="4">
    <source>
        <dbReference type="ARBA" id="ARBA00022670"/>
    </source>
</evidence>
<dbReference type="GO" id="GO:0004252">
    <property type="term" value="F:serine-type endopeptidase activity"/>
    <property type="evidence" value="ECO:0007669"/>
    <property type="project" value="InterPro"/>
</dbReference>
<dbReference type="PANTHER" id="PTHR24276">
    <property type="entry name" value="POLYSERASE-RELATED"/>
    <property type="match status" value="1"/>
</dbReference>
<keyword evidence="4" id="KW-0645">Protease</keyword>
<dbReference type="InterPro" id="IPR001254">
    <property type="entry name" value="Trypsin_dom"/>
</dbReference>
<evidence type="ECO:0000256" key="5">
    <source>
        <dbReference type="ARBA" id="ARBA00022729"/>
    </source>
</evidence>
<feature type="signal peptide" evidence="10">
    <location>
        <begin position="1"/>
        <end position="18"/>
    </location>
</feature>
<comment type="similarity">
    <text evidence="2">Belongs to the peptidase S1 family.</text>
</comment>
<dbReference type="PROSITE" id="PS50240">
    <property type="entry name" value="TRYPSIN_DOM"/>
    <property type="match status" value="1"/>
</dbReference>
<proteinExistence type="inferred from homology"/>
<name>A0A6J1QQ73_9HYME</name>
<feature type="domain" description="Peptidase S1" evidence="11">
    <location>
        <begin position="24"/>
        <end position="241"/>
    </location>
</feature>
<dbReference type="PANTHER" id="PTHR24276:SF98">
    <property type="entry name" value="FI18310P1-RELATED"/>
    <property type="match status" value="1"/>
</dbReference>
<dbReference type="InterPro" id="IPR043504">
    <property type="entry name" value="Peptidase_S1_PA_chymotrypsin"/>
</dbReference>
<dbReference type="Pfam" id="PF00089">
    <property type="entry name" value="Trypsin"/>
    <property type="match status" value="1"/>
</dbReference>
<dbReference type="CDD" id="cd00190">
    <property type="entry name" value="Tryp_SPc"/>
    <property type="match status" value="1"/>
</dbReference>
<organism evidence="12 13">
    <name type="scientific">Temnothorax curvispinosus</name>
    <dbReference type="NCBI Taxonomy" id="300111"/>
    <lineage>
        <taxon>Eukaryota</taxon>
        <taxon>Metazoa</taxon>
        <taxon>Ecdysozoa</taxon>
        <taxon>Arthropoda</taxon>
        <taxon>Hexapoda</taxon>
        <taxon>Insecta</taxon>
        <taxon>Pterygota</taxon>
        <taxon>Neoptera</taxon>
        <taxon>Endopterygota</taxon>
        <taxon>Hymenoptera</taxon>
        <taxon>Apocrita</taxon>
        <taxon>Aculeata</taxon>
        <taxon>Formicoidea</taxon>
        <taxon>Formicidae</taxon>
        <taxon>Myrmicinae</taxon>
        <taxon>Temnothorax</taxon>
    </lineage>
</organism>
<evidence type="ECO:0000256" key="9">
    <source>
        <dbReference type="ARBA" id="ARBA00023157"/>
    </source>
</evidence>
<dbReference type="InterPro" id="IPR009003">
    <property type="entry name" value="Peptidase_S1_PA"/>
</dbReference>
<dbReference type="PRINTS" id="PR00722">
    <property type="entry name" value="CHYMOTRYPSIN"/>
</dbReference>
<gene>
    <name evidence="13" type="primary">LOC112462827</name>
</gene>
<keyword evidence="8" id="KW-0865">Zymogen</keyword>
<evidence type="ECO:0000256" key="8">
    <source>
        <dbReference type="ARBA" id="ARBA00023145"/>
    </source>
</evidence>
<dbReference type="InterPro" id="IPR001314">
    <property type="entry name" value="Peptidase_S1A"/>
</dbReference>
<keyword evidence="6" id="KW-0378">Hydrolase</keyword>
<dbReference type="RefSeq" id="XP_024884642.1">
    <property type="nucleotide sequence ID" value="XM_025028874.1"/>
</dbReference>
<dbReference type="GeneID" id="112462827"/>
<evidence type="ECO:0000259" key="11">
    <source>
        <dbReference type="PROSITE" id="PS50240"/>
    </source>
</evidence>